<dbReference type="InterPro" id="IPR011009">
    <property type="entry name" value="Kinase-like_dom_sf"/>
</dbReference>
<comment type="similarity">
    <text evidence="5">Belongs to the protein kinase superfamily.</text>
</comment>
<dbReference type="Pfam" id="PF00069">
    <property type="entry name" value="Pkinase"/>
    <property type="match status" value="1"/>
</dbReference>
<dbReference type="PROSITE" id="PS50011">
    <property type="entry name" value="PROTEIN_KINASE_DOM"/>
    <property type="match status" value="1"/>
</dbReference>
<dbReference type="InterPro" id="IPR000719">
    <property type="entry name" value="Prot_kinase_dom"/>
</dbReference>
<evidence type="ECO:0000256" key="5">
    <source>
        <dbReference type="RuleBase" id="RU000304"/>
    </source>
</evidence>
<evidence type="ECO:0000256" key="3">
    <source>
        <dbReference type="ARBA" id="ARBA00022840"/>
    </source>
</evidence>
<dbReference type="eggNOG" id="KOG1164">
    <property type="taxonomic scope" value="Eukaryota"/>
</dbReference>
<dbReference type="EC" id="2.7.11.1" evidence="1"/>
<dbReference type="AlphaFoldDB" id="G0N486"/>
<dbReference type="SUPFAM" id="SSF56112">
    <property type="entry name" value="Protein kinase-like (PK-like)"/>
    <property type="match status" value="1"/>
</dbReference>
<dbReference type="PROSITE" id="PS00107">
    <property type="entry name" value="PROTEIN_KINASE_ATP"/>
    <property type="match status" value="1"/>
</dbReference>
<dbReference type="InterPro" id="IPR050235">
    <property type="entry name" value="CK1_Ser-Thr_kinase"/>
</dbReference>
<keyword evidence="2 4" id="KW-0547">Nucleotide-binding</keyword>
<dbReference type="GO" id="GO:0005524">
    <property type="term" value="F:ATP binding"/>
    <property type="evidence" value="ECO:0007669"/>
    <property type="project" value="UniProtKB-UniRule"/>
</dbReference>
<dbReference type="OrthoDB" id="5815349at2759"/>
<gene>
    <name evidence="7" type="ORF">CAEBREN_11255</name>
</gene>
<dbReference type="EMBL" id="GL379837">
    <property type="protein sequence ID" value="EGT52498.1"/>
    <property type="molecule type" value="Genomic_DNA"/>
</dbReference>
<dbReference type="SMART" id="SM00220">
    <property type="entry name" value="S_TKc"/>
    <property type="match status" value="1"/>
</dbReference>
<dbReference type="InterPro" id="IPR017441">
    <property type="entry name" value="Protein_kinase_ATP_BS"/>
</dbReference>
<evidence type="ECO:0000256" key="4">
    <source>
        <dbReference type="PROSITE-ProRule" id="PRU10141"/>
    </source>
</evidence>
<organism evidence="8">
    <name type="scientific">Caenorhabditis brenneri</name>
    <name type="common">Nematode worm</name>
    <dbReference type="NCBI Taxonomy" id="135651"/>
    <lineage>
        <taxon>Eukaryota</taxon>
        <taxon>Metazoa</taxon>
        <taxon>Ecdysozoa</taxon>
        <taxon>Nematoda</taxon>
        <taxon>Chromadorea</taxon>
        <taxon>Rhabditida</taxon>
        <taxon>Rhabditina</taxon>
        <taxon>Rhabditomorpha</taxon>
        <taxon>Rhabditoidea</taxon>
        <taxon>Rhabditidae</taxon>
        <taxon>Peloderinae</taxon>
        <taxon>Caenorhabditis</taxon>
    </lineage>
</organism>
<dbReference type="STRING" id="135651.G0N486"/>
<keyword evidence="5" id="KW-0418">Kinase</keyword>
<evidence type="ECO:0000259" key="6">
    <source>
        <dbReference type="PROSITE" id="PS50011"/>
    </source>
</evidence>
<dbReference type="InParanoid" id="G0N486"/>
<evidence type="ECO:0000256" key="2">
    <source>
        <dbReference type="ARBA" id="ARBA00022741"/>
    </source>
</evidence>
<feature type="binding site" evidence="4">
    <location>
        <position position="45"/>
    </location>
    <ligand>
        <name>ATP</name>
        <dbReference type="ChEBI" id="CHEBI:30616"/>
    </ligand>
</feature>
<keyword evidence="5" id="KW-0723">Serine/threonine-protein kinase</keyword>
<accession>G0N486</accession>
<sequence>MPLSPSVANQIGRSIRSYHLVELLGTGSFGAVYRANTLSTPVAVKITEHEMQSRDESRILLTLQGTHGVPQWLWWGKDLTHFVLVMTMGYKNLDQLRSLNYDTDYSFSDITIQRILFQVTNVLEAIHNKGVIHRDLKPNNLMVTFPKGPNNQVEIIIVDFGLSLRFKDEEGDLEFPDHAPAVRNLRHSTPNGMMNIDHCPMDDFVQLTYAAIEMVNDTMEHFHGKFEDRYQYKQNLLLEPELFMPASLYWLRGFFESVGELDEILPIEYEKLRESINNSLPNSDASGPLLLTDQSGTLKLY</sequence>
<dbReference type="HOGENOM" id="CLU_080803_0_0_1"/>
<dbReference type="OMA" id="TEHEMQS"/>
<protein>
    <recommendedName>
        <fullName evidence="1">non-specific serine/threonine protein kinase</fullName>
        <ecNumber evidence="1">2.7.11.1</ecNumber>
    </recommendedName>
</protein>
<dbReference type="PANTHER" id="PTHR11909">
    <property type="entry name" value="CASEIN KINASE-RELATED"/>
    <property type="match status" value="1"/>
</dbReference>
<name>G0N486_CAEBE</name>
<dbReference type="Gene3D" id="1.10.510.10">
    <property type="entry name" value="Transferase(Phosphotransferase) domain 1"/>
    <property type="match status" value="1"/>
</dbReference>
<proteinExistence type="inferred from homology"/>
<evidence type="ECO:0000313" key="7">
    <source>
        <dbReference type="EMBL" id="EGT52498.1"/>
    </source>
</evidence>
<dbReference type="GO" id="GO:0004674">
    <property type="term" value="F:protein serine/threonine kinase activity"/>
    <property type="evidence" value="ECO:0007669"/>
    <property type="project" value="UniProtKB-KW"/>
</dbReference>
<reference evidence="8" key="1">
    <citation type="submission" date="2011-07" db="EMBL/GenBank/DDBJ databases">
        <authorList>
            <consortium name="Caenorhabditis brenneri Sequencing and Analysis Consortium"/>
            <person name="Wilson R.K."/>
        </authorList>
    </citation>
    <scope>NUCLEOTIDE SEQUENCE [LARGE SCALE GENOMIC DNA]</scope>
    <source>
        <strain evidence="8">PB2801</strain>
    </source>
</reference>
<dbReference type="InterPro" id="IPR008271">
    <property type="entry name" value="Ser/Thr_kinase_AS"/>
</dbReference>
<evidence type="ECO:0000313" key="8">
    <source>
        <dbReference type="Proteomes" id="UP000008068"/>
    </source>
</evidence>
<dbReference type="PROSITE" id="PS00108">
    <property type="entry name" value="PROTEIN_KINASE_ST"/>
    <property type="match status" value="1"/>
</dbReference>
<dbReference type="Proteomes" id="UP000008068">
    <property type="component" value="Unassembled WGS sequence"/>
</dbReference>
<keyword evidence="5" id="KW-0808">Transferase</keyword>
<keyword evidence="8" id="KW-1185">Reference proteome</keyword>
<keyword evidence="3 4" id="KW-0067">ATP-binding</keyword>
<feature type="domain" description="Protein kinase" evidence="6">
    <location>
        <begin position="18"/>
        <end position="301"/>
    </location>
</feature>
<evidence type="ECO:0000256" key="1">
    <source>
        <dbReference type="ARBA" id="ARBA00012513"/>
    </source>
</evidence>